<feature type="compositionally biased region" description="Low complexity" evidence="5">
    <location>
        <begin position="757"/>
        <end position="812"/>
    </location>
</feature>
<feature type="compositionally biased region" description="Basic and acidic residues" evidence="5">
    <location>
        <begin position="146"/>
        <end position="165"/>
    </location>
</feature>
<dbReference type="OMA" id="GEDSPHY"/>
<dbReference type="PROSITE" id="PS50089">
    <property type="entry name" value="ZF_RING_2"/>
    <property type="match status" value="1"/>
</dbReference>
<dbReference type="InterPro" id="IPR027370">
    <property type="entry name" value="Znf-RING_euk"/>
</dbReference>
<dbReference type="InterPro" id="IPR001841">
    <property type="entry name" value="Znf_RING"/>
</dbReference>
<evidence type="ECO:0000256" key="1">
    <source>
        <dbReference type="ARBA" id="ARBA00022723"/>
    </source>
</evidence>
<feature type="region of interest" description="Disordered" evidence="5">
    <location>
        <begin position="527"/>
        <end position="642"/>
    </location>
</feature>
<keyword evidence="1" id="KW-0479">Metal-binding</keyword>
<reference evidence="10" key="3">
    <citation type="journal article" date="2012" name="PLoS Pathog.">
        <title>Comparative genomics of the apicomplexan parasites Toxoplasma gondii and Neospora caninum: Coccidia differing in host range and transmission strategy.</title>
        <authorList>
            <person name="Reid A.J."/>
            <person name="Vermont S.J."/>
            <person name="Cotton J.A."/>
            <person name="Harris D."/>
            <person name="Hill-Cawthorne G.A."/>
            <person name="Konen-Waisman S."/>
            <person name="Latham S.M."/>
            <person name="Mourier T."/>
            <person name="Norton R."/>
            <person name="Quail M.A."/>
            <person name="Sanders M."/>
            <person name="Shanmugam D."/>
            <person name="Sohal A."/>
            <person name="Wasmuth J.D."/>
            <person name="Brunk B."/>
            <person name="Grigg M.E."/>
            <person name="Howard J.C."/>
            <person name="Parkinson J."/>
            <person name="Roos D.S."/>
            <person name="Trees A.J."/>
            <person name="Berriman M."/>
            <person name="Pain A."/>
            <person name="Wastling J.M."/>
        </authorList>
    </citation>
    <scope>NUCLEOTIDE SEQUENCE [LARGE SCALE GENOMIC DNA]</scope>
    <source>
        <strain evidence="10">Liverpool</strain>
    </source>
</reference>
<feature type="compositionally biased region" description="Basic and acidic residues" evidence="5">
    <location>
        <begin position="533"/>
        <end position="549"/>
    </location>
</feature>
<reference evidence="9" key="4">
    <citation type="journal article" date="2015" name="PLoS ONE">
        <title>Comprehensive Evaluation of Toxoplasma gondii VEG and Neospora caninum LIV Genomes with Tachyzoite Stage Transcriptome and Proteome Defines Novel Transcript Features.</title>
        <authorList>
            <person name="Ramaprasad A."/>
            <person name="Mourier T."/>
            <person name="Naeem R."/>
            <person name="Malas T.B."/>
            <person name="Moussa E."/>
            <person name="Panigrahi A."/>
            <person name="Vermont S.J."/>
            <person name="Otto T.D."/>
            <person name="Wastling J."/>
            <person name="Pain A."/>
        </authorList>
    </citation>
    <scope>NUCLEOTIDE SEQUENCE</scope>
    <source>
        <strain evidence="9">Liverpool</strain>
    </source>
</reference>
<evidence type="ECO:0000313" key="8">
    <source>
        <dbReference type="EMBL" id="CBZ54942.1"/>
    </source>
</evidence>
<dbReference type="Gene3D" id="3.30.40.10">
    <property type="entry name" value="Zinc/RING finger domain, C3HC4 (zinc finger)"/>
    <property type="match status" value="1"/>
</dbReference>
<dbReference type="RefSeq" id="XP_003884970.1">
    <property type="nucleotide sequence ID" value="XM_003884921.1"/>
</dbReference>
<dbReference type="OrthoDB" id="6329076at2759"/>
<dbReference type="AlphaFoldDB" id="F0VMJ6"/>
<dbReference type="GeneID" id="13446648"/>
<dbReference type="VEuPathDB" id="ToxoDB:NCLIV_053690"/>
<keyword evidence="2 4" id="KW-0863">Zinc-finger</keyword>
<dbReference type="PANTHER" id="PTHR25462">
    <property type="entry name" value="BONUS, ISOFORM C-RELATED"/>
    <property type="match status" value="1"/>
</dbReference>
<feature type="domain" description="B box-type" evidence="7">
    <location>
        <begin position="205"/>
        <end position="249"/>
    </location>
</feature>
<name>F0VMJ6_NEOCL</name>
<dbReference type="PANTHER" id="PTHR25462:SF296">
    <property type="entry name" value="MEIOTIC P26, ISOFORM F"/>
    <property type="match status" value="1"/>
</dbReference>
<evidence type="ECO:0000313" key="10">
    <source>
        <dbReference type="Proteomes" id="UP000007494"/>
    </source>
</evidence>
<feature type="compositionally biased region" description="Basic and acidic residues" evidence="5">
    <location>
        <begin position="603"/>
        <end position="642"/>
    </location>
</feature>
<dbReference type="Pfam" id="PF13445">
    <property type="entry name" value="zf-RING_UBOX"/>
    <property type="match status" value="1"/>
</dbReference>
<dbReference type="CDD" id="cd19756">
    <property type="entry name" value="Bbox2"/>
    <property type="match status" value="1"/>
</dbReference>
<organism evidence="8 10">
    <name type="scientific">Neospora caninum (strain Liverpool)</name>
    <dbReference type="NCBI Taxonomy" id="572307"/>
    <lineage>
        <taxon>Eukaryota</taxon>
        <taxon>Sar</taxon>
        <taxon>Alveolata</taxon>
        <taxon>Apicomplexa</taxon>
        <taxon>Conoidasida</taxon>
        <taxon>Coccidia</taxon>
        <taxon>Eucoccidiorida</taxon>
        <taxon>Eimeriorina</taxon>
        <taxon>Sarcocystidae</taxon>
        <taxon>Neospora</taxon>
    </lineage>
</organism>
<dbReference type="Proteomes" id="UP000007494">
    <property type="component" value="Chromosome XI"/>
</dbReference>
<evidence type="ECO:0000256" key="5">
    <source>
        <dbReference type="SAM" id="MobiDB-lite"/>
    </source>
</evidence>
<dbReference type="SMART" id="SM00184">
    <property type="entry name" value="RING"/>
    <property type="match status" value="1"/>
</dbReference>
<evidence type="ECO:0000259" key="7">
    <source>
        <dbReference type="PROSITE" id="PS50119"/>
    </source>
</evidence>
<feature type="compositionally biased region" description="Low complexity" evidence="5">
    <location>
        <begin position="695"/>
        <end position="747"/>
    </location>
</feature>
<feature type="compositionally biased region" description="Low complexity" evidence="5">
    <location>
        <begin position="365"/>
        <end position="386"/>
    </location>
</feature>
<evidence type="ECO:0000256" key="4">
    <source>
        <dbReference type="PROSITE-ProRule" id="PRU00024"/>
    </source>
</evidence>
<dbReference type="InterPro" id="IPR047153">
    <property type="entry name" value="TRIM45/56/19-like"/>
</dbReference>
<dbReference type="InterPro" id="IPR013083">
    <property type="entry name" value="Znf_RING/FYVE/PHD"/>
</dbReference>
<protein>
    <submittedName>
        <fullName evidence="9">Zinc finger, C3HC4 type (RING finger) domain-containing protein</fullName>
    </submittedName>
</protein>
<dbReference type="PROSITE" id="PS00518">
    <property type="entry name" value="ZF_RING_1"/>
    <property type="match status" value="1"/>
</dbReference>
<feature type="region of interest" description="Disordered" evidence="5">
    <location>
        <begin position="678"/>
        <end position="812"/>
    </location>
</feature>
<dbReference type="GO" id="GO:0008270">
    <property type="term" value="F:zinc ion binding"/>
    <property type="evidence" value="ECO:0007669"/>
    <property type="project" value="UniProtKB-KW"/>
</dbReference>
<feature type="compositionally biased region" description="Low complexity" evidence="5">
    <location>
        <begin position="427"/>
        <end position="445"/>
    </location>
</feature>
<dbReference type="SUPFAM" id="SSF57850">
    <property type="entry name" value="RING/U-box"/>
    <property type="match status" value="1"/>
</dbReference>
<feature type="region of interest" description="Disordered" evidence="5">
    <location>
        <begin position="360"/>
        <end position="452"/>
    </location>
</feature>
<dbReference type="SUPFAM" id="SSF57845">
    <property type="entry name" value="B-box zinc-binding domain"/>
    <property type="match status" value="1"/>
</dbReference>
<dbReference type="EMBL" id="LN714486">
    <property type="protein sequence ID" value="CEL69664.1"/>
    <property type="molecule type" value="Genomic_DNA"/>
</dbReference>
<dbReference type="InterPro" id="IPR017907">
    <property type="entry name" value="Znf_RING_CS"/>
</dbReference>
<evidence type="ECO:0000256" key="2">
    <source>
        <dbReference type="ARBA" id="ARBA00022771"/>
    </source>
</evidence>
<evidence type="ECO:0000256" key="3">
    <source>
        <dbReference type="ARBA" id="ARBA00022833"/>
    </source>
</evidence>
<dbReference type="PROSITE" id="PS50119">
    <property type="entry name" value="ZF_BBOX"/>
    <property type="match status" value="1"/>
</dbReference>
<dbReference type="InterPro" id="IPR000315">
    <property type="entry name" value="Znf_B-box"/>
</dbReference>
<proteinExistence type="predicted"/>
<feature type="region of interest" description="Disordered" evidence="5">
    <location>
        <begin position="146"/>
        <end position="179"/>
    </location>
</feature>
<reference evidence="8" key="2">
    <citation type="submission" date="2011-03" db="EMBL/GenBank/DDBJ databases">
        <title>Comparative genomics and transcriptomics of Neospora caninum and Toxoplasma gondii.</title>
        <authorList>
            <person name="Reid A.J."/>
            <person name="Sohal A."/>
            <person name="Harris D."/>
            <person name="Quail M."/>
            <person name="Sanders M."/>
            <person name="Berriman M."/>
            <person name="Wastling J.M."/>
            <person name="Pain A."/>
        </authorList>
    </citation>
    <scope>NUCLEOTIDE SEQUENCE</scope>
    <source>
        <strain evidence="8">Liverpool</strain>
    </source>
</reference>
<keyword evidence="3" id="KW-0862">Zinc</keyword>
<dbReference type="EMBL" id="FR823392">
    <property type="protein sequence ID" value="CBZ54942.1"/>
    <property type="molecule type" value="Genomic_DNA"/>
</dbReference>
<sequence length="812" mass="87726">MEERNMENLNGVAREEDDPDDASHAGHECPICLEKFECEEMHRPKVLTCGHSMCFSCILQILSNGDSSAITELHQRIVAYSSSSSFAFSALGDHQDEGRGGRQGLTRDEEAYACMRNAAHCSFFQCPLCRRQSRIAADNLALLPSGDEHARKSRRDAQDKKKETADSMGSDQASDEAEKSWIARERCRRRAKRPLWEDAQGDNGDLKTSCRRHPSQAIIAYCRPCASLVCALCVAGEDSPHYLHPRTSLGGAATAVAESCQVILAQLEGLADDLRSNAQMRLRAEQMLEDGYRRAFQRGVQRVEELRCHLEIYVTCAASCLADALSEARAQSLEMHRRRGEEEERLLRVASTAAASLKTHVNRLVSASPSSRSSPSSSSSSGVSSVFTGGQETRGDETARLSLDGRSSARAASPLVGRPAKRAHAGSLPAPSSLSSFSSRSGPLSETFAEGRENVSEERLRVFAALLPALRYADATRRFVEQASSEESAREVERAGEIEARCAALLRTRLESLNHVGGGLAVLWKTPRGHAPAQKETEGEGDARERAGARTEPAAGEGRGDENRGSDEEKRRKRERGERREEMDGVDVDGHEPAKSGRRRQRGDREEKETHASMEANMPERDRVQSEDEHETGGKRKSENEKNNFFCRVPYDVCLQGGLTLPLMELVYREYPRCPHAEAVSDRSRVSSVPPPSFVTPHSRASVSTSSASSPLFCSAPAGSSASCPEAGASPSSPAFPPSNGSSRLPSFPSPLPRAPPSSSVPSASSLSSDPSSSFSSLSFPSASSTDASSSSSSGSLSLSSSFSSSLASPSL</sequence>
<dbReference type="InParanoid" id="F0VMJ6"/>
<dbReference type="Pfam" id="PF00643">
    <property type="entry name" value="zf-B_box"/>
    <property type="match status" value="1"/>
</dbReference>
<accession>F0VMJ6</accession>
<evidence type="ECO:0000259" key="6">
    <source>
        <dbReference type="PROSITE" id="PS50089"/>
    </source>
</evidence>
<feature type="region of interest" description="Disordered" evidence="5">
    <location>
        <begin position="1"/>
        <end position="23"/>
    </location>
</feature>
<dbReference type="eggNOG" id="ENOG502R0DS">
    <property type="taxonomic scope" value="Eukaryota"/>
</dbReference>
<feature type="compositionally biased region" description="Basic and acidic residues" evidence="5">
    <location>
        <begin position="558"/>
        <end position="595"/>
    </location>
</feature>
<evidence type="ECO:0000313" key="9">
    <source>
        <dbReference type="EMBL" id="CEL69664.1"/>
    </source>
</evidence>
<reference evidence="8" key="1">
    <citation type="submission" date="2011-02" db="EMBL/GenBank/DDBJ databases">
        <authorList>
            <person name="Aslett M."/>
        </authorList>
    </citation>
    <scope>NUCLEOTIDE SEQUENCE</scope>
    <source>
        <strain evidence="8">Liverpool</strain>
    </source>
</reference>
<feature type="domain" description="RING-type" evidence="6">
    <location>
        <begin position="29"/>
        <end position="58"/>
    </location>
</feature>
<gene>
    <name evidence="9" type="ORF">BN1204_053690</name>
    <name evidence="8" type="ORF">NCLIV_053690</name>
</gene>
<keyword evidence="10" id="KW-1185">Reference proteome</keyword>